<reference evidence="1" key="1">
    <citation type="submission" date="2018-02" db="EMBL/GenBank/DDBJ databases">
        <authorList>
            <person name="Cohen D.B."/>
            <person name="Kent A.D."/>
        </authorList>
    </citation>
    <scope>NUCLEOTIDE SEQUENCE</scope>
</reference>
<protein>
    <submittedName>
        <fullName evidence="1">Uncharacterized protein</fullName>
    </submittedName>
</protein>
<evidence type="ECO:0000313" key="1">
    <source>
        <dbReference type="EMBL" id="SPC74015.1"/>
    </source>
</evidence>
<sequence>MRFCRQIELMSQGIPLEPLNNIESMLDMIKHIIDEVAAESVDDVTADFDDEVAADAACDVTADFVNQVAADAACDVTADFVDEVAADVACDVTADFVNEVVVDATCDITADFVDEVVADAAYEIPTRGMMSAADATWVLCYLGVVAKAANCVSPTADGIPAWGDVPSMRDIPIEELCCEFPNDSIENAFAEDVEDMAEVHDSCNVVLVGGYEQEDMIDAVDLTKIISRDKECEPKRAGDDASNNIGMKEDEDVDVTKAIGLVAGGYVMADALVALAASMAYVVEGVSLFGATPCFGSIPAGGIIIPTWKLLRKSVVILIALLAMVCEAEGTSFLVATTSAGSEHLDDIGTSDTIHMLEDDANVEIIGEIVVASLPPRSIAGIGSNVGANAISDEIVDFFREFDKRTPSPHLEWHFWRFNGPLLGAGLGGPMSPFLSSMLAAMSKFDLGSVPKSSDSCMEECGPRPHGGWV</sequence>
<dbReference type="AlphaFoldDB" id="A0A2N9EGY3"/>
<gene>
    <name evidence="1" type="ORF">FSB_LOCUS1897</name>
</gene>
<name>A0A2N9EGY3_FAGSY</name>
<dbReference type="EMBL" id="OIVN01000087">
    <property type="protein sequence ID" value="SPC74015.1"/>
    <property type="molecule type" value="Genomic_DNA"/>
</dbReference>
<accession>A0A2N9EGY3</accession>
<organism evidence="1">
    <name type="scientific">Fagus sylvatica</name>
    <name type="common">Beechnut</name>
    <dbReference type="NCBI Taxonomy" id="28930"/>
    <lineage>
        <taxon>Eukaryota</taxon>
        <taxon>Viridiplantae</taxon>
        <taxon>Streptophyta</taxon>
        <taxon>Embryophyta</taxon>
        <taxon>Tracheophyta</taxon>
        <taxon>Spermatophyta</taxon>
        <taxon>Magnoliopsida</taxon>
        <taxon>eudicotyledons</taxon>
        <taxon>Gunneridae</taxon>
        <taxon>Pentapetalae</taxon>
        <taxon>rosids</taxon>
        <taxon>fabids</taxon>
        <taxon>Fagales</taxon>
        <taxon>Fagaceae</taxon>
        <taxon>Fagus</taxon>
    </lineage>
</organism>
<proteinExistence type="predicted"/>